<dbReference type="VEuPathDB" id="FungiDB:SCHCODRAFT_02664641"/>
<evidence type="ECO:0008006" key="4">
    <source>
        <dbReference type="Google" id="ProtNLM"/>
    </source>
</evidence>
<feature type="non-terminal residue" evidence="2">
    <location>
        <position position="149"/>
    </location>
</feature>
<evidence type="ECO:0000313" key="3">
    <source>
        <dbReference type="Proteomes" id="UP000007431"/>
    </source>
</evidence>
<protein>
    <recommendedName>
        <fullName evidence="4">Non-Catalytic module family EXPN protein</fullName>
    </recommendedName>
</protein>
<dbReference type="OrthoDB" id="10304040at2759"/>
<evidence type="ECO:0000256" key="1">
    <source>
        <dbReference type="SAM" id="SignalP"/>
    </source>
</evidence>
<gene>
    <name evidence="2" type="ORF">SCHCODRAFT_107150</name>
</gene>
<proteinExistence type="predicted"/>
<dbReference type="GeneID" id="9586533"/>
<reference evidence="2 3" key="1">
    <citation type="journal article" date="2010" name="Nat. Biotechnol.">
        <title>Genome sequence of the model mushroom Schizophyllum commune.</title>
        <authorList>
            <person name="Ohm R.A."/>
            <person name="de Jong J.F."/>
            <person name="Lugones L.G."/>
            <person name="Aerts A."/>
            <person name="Kothe E."/>
            <person name="Stajich J.E."/>
            <person name="de Vries R.P."/>
            <person name="Record E."/>
            <person name="Levasseur A."/>
            <person name="Baker S.E."/>
            <person name="Bartholomew K.A."/>
            <person name="Coutinho P.M."/>
            <person name="Erdmann S."/>
            <person name="Fowler T.J."/>
            <person name="Gathman A.C."/>
            <person name="Lombard V."/>
            <person name="Henrissat B."/>
            <person name="Knabe N."/>
            <person name="Kuees U."/>
            <person name="Lilly W.W."/>
            <person name="Lindquist E."/>
            <person name="Lucas S."/>
            <person name="Magnuson J.K."/>
            <person name="Piumi F."/>
            <person name="Raudaskoski M."/>
            <person name="Salamov A."/>
            <person name="Schmutz J."/>
            <person name="Schwarze F.W.M.R."/>
            <person name="vanKuyk P.A."/>
            <person name="Horton J.S."/>
            <person name="Grigoriev I.V."/>
            <person name="Woesten H.A.B."/>
        </authorList>
    </citation>
    <scope>NUCLEOTIDE SEQUENCE [LARGE SCALE GENOMIC DNA]</scope>
    <source>
        <strain evidence="3">H4-8 / FGSC 9210</strain>
    </source>
</reference>
<organism evidence="3">
    <name type="scientific">Schizophyllum commune (strain H4-8 / FGSC 9210)</name>
    <name type="common">Split gill fungus</name>
    <dbReference type="NCBI Taxonomy" id="578458"/>
    <lineage>
        <taxon>Eukaryota</taxon>
        <taxon>Fungi</taxon>
        <taxon>Dikarya</taxon>
        <taxon>Basidiomycota</taxon>
        <taxon>Agaricomycotina</taxon>
        <taxon>Agaricomycetes</taxon>
        <taxon>Agaricomycetidae</taxon>
        <taxon>Agaricales</taxon>
        <taxon>Schizophyllaceae</taxon>
        <taxon>Schizophyllum</taxon>
    </lineage>
</organism>
<dbReference type="RefSeq" id="XP_003033971.1">
    <property type="nucleotide sequence ID" value="XM_003033925.1"/>
</dbReference>
<dbReference type="Proteomes" id="UP000007431">
    <property type="component" value="Unassembled WGS sequence"/>
</dbReference>
<dbReference type="AlphaFoldDB" id="D8PXE7"/>
<name>D8PXE7_SCHCM</name>
<sequence length="149" mass="15936">MFSKVALLASALFFGGAVAYNGIAYPYNPDGATFECGQAVQNDANVVFVSAARFDAARCGKEIQATSVYHSPLTPSRDYAPPCVPPSFVADSYPDPGGLGDTIYPTLAGVVRCSNCTENDIQLTQAPYQALTKRLPSQPYTTVVWGNWN</sequence>
<accession>D8PXE7</accession>
<dbReference type="EMBL" id="GL377304">
    <property type="protein sequence ID" value="EFI99068.1"/>
    <property type="molecule type" value="Genomic_DNA"/>
</dbReference>
<dbReference type="HOGENOM" id="CLU_2016524_0_0_1"/>
<dbReference type="InParanoid" id="D8PXE7"/>
<keyword evidence="1" id="KW-0732">Signal</keyword>
<feature type="chain" id="PRO_5003120408" description="Non-Catalytic module family EXPN protein" evidence="1">
    <location>
        <begin position="20"/>
        <end position="149"/>
    </location>
</feature>
<feature type="signal peptide" evidence="1">
    <location>
        <begin position="1"/>
        <end position="19"/>
    </location>
</feature>
<evidence type="ECO:0000313" key="2">
    <source>
        <dbReference type="EMBL" id="EFI99068.1"/>
    </source>
</evidence>
<dbReference type="CDD" id="cd22191">
    <property type="entry name" value="DPBB_RlpA_EXP_N-like"/>
    <property type="match status" value="1"/>
</dbReference>
<dbReference type="KEGG" id="scm:SCHCO_02664641"/>
<keyword evidence="3" id="KW-1185">Reference proteome</keyword>